<evidence type="ECO:0000256" key="8">
    <source>
        <dbReference type="ARBA" id="ARBA00023136"/>
    </source>
</evidence>
<dbReference type="PANTHER" id="PTHR14226">
    <property type="entry name" value="NEUROPATHY TARGET ESTERASE/SWISS CHEESE D.MELANOGASTER"/>
    <property type="match status" value="1"/>
</dbReference>
<dbReference type="PROSITE" id="PS01237">
    <property type="entry name" value="UPF0028"/>
    <property type="match status" value="1"/>
</dbReference>
<protein>
    <recommendedName>
        <fullName evidence="13">Neuropathy target esterase sws</fullName>
    </recommendedName>
</protein>
<evidence type="ECO:0000259" key="10">
    <source>
        <dbReference type="PROSITE" id="PS50042"/>
    </source>
</evidence>
<evidence type="ECO:0008006" key="13">
    <source>
        <dbReference type="Google" id="ProtNLM"/>
    </source>
</evidence>
<dbReference type="Proteomes" id="UP000030758">
    <property type="component" value="Unassembled WGS sequence"/>
</dbReference>
<comment type="subcellular location">
    <subcellularLocation>
        <location evidence="1">Membrane</location>
    </subcellularLocation>
</comment>
<feature type="domain" description="Cyclic nucleotide-binding" evidence="10">
    <location>
        <begin position="128"/>
        <end position="221"/>
    </location>
</feature>
<dbReference type="InterPro" id="IPR002641">
    <property type="entry name" value="PNPLA_dom"/>
</dbReference>
<name>A0A085MXG9_9BILA</name>
<dbReference type="Pfam" id="PF01734">
    <property type="entry name" value="Patatin"/>
    <property type="match status" value="1"/>
</dbReference>
<organism evidence="12">
    <name type="scientific">Trichuris suis</name>
    <name type="common">pig whipworm</name>
    <dbReference type="NCBI Taxonomy" id="68888"/>
    <lineage>
        <taxon>Eukaryota</taxon>
        <taxon>Metazoa</taxon>
        <taxon>Ecdysozoa</taxon>
        <taxon>Nematoda</taxon>
        <taxon>Enoplea</taxon>
        <taxon>Dorylaimia</taxon>
        <taxon>Trichinellida</taxon>
        <taxon>Trichuridae</taxon>
        <taxon>Trichuris</taxon>
    </lineage>
</organism>
<evidence type="ECO:0000313" key="12">
    <source>
        <dbReference type="EMBL" id="KFD61915.1"/>
    </source>
</evidence>
<reference evidence="12" key="1">
    <citation type="journal article" date="2014" name="Nat. Genet.">
        <title>Genome and transcriptome of the porcine whipworm Trichuris suis.</title>
        <authorList>
            <person name="Jex A.R."/>
            <person name="Nejsum P."/>
            <person name="Schwarz E.M."/>
            <person name="Hu L."/>
            <person name="Young N.D."/>
            <person name="Hall R.S."/>
            <person name="Korhonen P.K."/>
            <person name="Liao S."/>
            <person name="Thamsborg S."/>
            <person name="Xia J."/>
            <person name="Xu P."/>
            <person name="Wang S."/>
            <person name="Scheerlinck J.P."/>
            <person name="Hofmann A."/>
            <person name="Sternberg P.W."/>
            <person name="Wang J."/>
            <person name="Gasser R.B."/>
        </authorList>
    </citation>
    <scope>NUCLEOTIDE SEQUENCE [LARGE SCALE GENOMIC DNA]</scope>
    <source>
        <strain evidence="12">DCEP-RM93F</strain>
    </source>
</reference>
<dbReference type="InterPro" id="IPR056556">
    <property type="entry name" value="NTE1_P-loop_dom"/>
</dbReference>
<dbReference type="InterPro" id="IPR016035">
    <property type="entry name" value="Acyl_Trfase/lysoPLipase"/>
</dbReference>
<dbReference type="SUPFAM" id="SSF52151">
    <property type="entry name" value="FabD/lysophospholipase-like"/>
    <property type="match status" value="2"/>
</dbReference>
<dbReference type="SUPFAM" id="SSF51206">
    <property type="entry name" value="cAMP-binding domain-like"/>
    <property type="match status" value="3"/>
</dbReference>
<feature type="domain" description="Cyclic nucleotide-binding" evidence="10">
    <location>
        <begin position="253"/>
        <end position="358"/>
    </location>
</feature>
<feature type="short sequence motif" description="DGA/G" evidence="9">
    <location>
        <begin position="854"/>
        <end position="856"/>
    </location>
</feature>
<dbReference type="SMART" id="SM00100">
    <property type="entry name" value="cNMP"/>
    <property type="match status" value="2"/>
</dbReference>
<sequence>MLSHVPVGAMDLLNLMIEYGVETCHLQPSSWHEAFMPAYTYAVVMMVFMISGDKVKSAVTLEDKRQWQKLRKRERVLRFASRLFRQHKDTIAIRPPRRPPDQFVEADVASNIDEASALPFFLDVCRHIETKYFSTGQYIFQDGKIGDCIYMVQSGCLALFIKAGKVEFEVKKIEPGEPLYSSLTLLDMIKNRKRPLKNVSAKAVVDSVVLELRSTVFSAIFNKYPKSWVRTIQMILLRFQRVSLPALHNYFGFTTELMRPDENVLSDMISLKSYPPNHLIIQEGSMNCDLLFLHSGTLEVLKSSIDESGMAARVELVMPDELVGGLSALTNEPSFYTVRTKQQSIVAIINADDLRKFVFAIVVHALSFVRVKLLYLSLSSRQGEVADSFYVVISGRLRSVFTKEPSTKTVLHEYGRGDIVSLVRSCTVEVMAVQPRSTSVIAIRDTELCKLQAGLLQLVKSVHPQVLSHIIHLLGHCIGEQSESTISAVHREPFAHVANLNTVAVIAVSDEVPLTGFTVELWHSLNSIKSTHVISSNMLLEEIGPNALDRANEYQLVNWLSRLEDSYSIVLYLCDHELNRWTSVCIRRADCILIVANGESEPVVGAIEQQLEKLAVRAQKELILLWEDTIKNPKRTAEWLDLRGWVSSHYHIRFRKYLFRQRDPHKLLHLISRIAERPQKCHSDISRLARSLTSTSIGLVLGGGGARGAAHVGVIKAIKELGIPIDIVGGVSIGAFVGGIYCMNSEFSNLAIKAKESFQIEDLWIPYFNITTDITSSEMRVHRSGKLWRYCRASMSYIGLSPPLCDPVDGHYLVDGCYMNNLPGTLWRYCRASMTLAGFAPPVCDELDGHLLLDGGYVNNLPADVMRSLGVRTVIAVDVGAVEETNFANYGDTLSGWWVLWNKINPWAKQFRVMNMAEIQSRLAYVSCVRQLEEVKKASYCRYLRPPIDRFQTLDFKRFDEISEIGYTHGKSVLEELIVSDEYAAFFAGRSSGVSILRPQQKKRPWGLAFTSAQSFTDLAAMVAKIESRRGVTLDEGKLSEEEWESEDGLTMDRPTCSTPTDTCHDYQNKIETGIQVLMEKWEILETETKLAYLEEHFGNDMQSLSVRGTSPENIHLHTLSSNGVFNPRYSLYLYGKRYPCMRHLRTDSHTYITGWFFGLLCKVPASRLLNLGIDRGKCITMTPYLKGTTVYGRQHSLFCYLELASSSLRVGTFLLIDIGFPLCNVRRSMNCPARAYKRALMELQNVRLKIGVVKNFLEDDRRRVVLFWSLFLEAENCAMINFSSQLGDRNFFFKHMFKYCSKLAVIVQLFCHVQNGKTQNEAFCAATLPKAAEASKRCSDDGIAFEAFI</sequence>
<dbReference type="InterPro" id="IPR000595">
    <property type="entry name" value="cNMP-bd_dom"/>
</dbReference>
<evidence type="ECO:0000256" key="4">
    <source>
        <dbReference type="ARBA" id="ARBA00022801"/>
    </source>
</evidence>
<dbReference type="Pfam" id="PF24179">
    <property type="entry name" value="NTE_Ploop"/>
    <property type="match status" value="1"/>
</dbReference>
<keyword evidence="3" id="KW-0812">Transmembrane</keyword>
<keyword evidence="6" id="KW-1133">Transmembrane helix</keyword>
<evidence type="ECO:0000256" key="6">
    <source>
        <dbReference type="ARBA" id="ARBA00022989"/>
    </source>
</evidence>
<proteinExistence type="inferred from homology"/>
<evidence type="ECO:0000256" key="3">
    <source>
        <dbReference type="ARBA" id="ARBA00022692"/>
    </source>
</evidence>
<evidence type="ECO:0000256" key="7">
    <source>
        <dbReference type="ARBA" id="ARBA00023098"/>
    </source>
</evidence>
<dbReference type="Pfam" id="PF00027">
    <property type="entry name" value="cNMP_binding"/>
    <property type="match status" value="3"/>
</dbReference>
<feature type="domain" description="Cyclic nucleotide-binding" evidence="10">
    <location>
        <begin position="381"/>
        <end position="451"/>
    </location>
</feature>
<dbReference type="Gene3D" id="3.40.1090.10">
    <property type="entry name" value="Cytosolic phospholipase A2 catalytic domain"/>
    <property type="match status" value="2"/>
</dbReference>
<dbReference type="InterPro" id="IPR001423">
    <property type="entry name" value="LysoPLipase_patatin_CS"/>
</dbReference>
<dbReference type="InterPro" id="IPR018490">
    <property type="entry name" value="cNMP-bd_dom_sf"/>
</dbReference>
<dbReference type="GO" id="GO:0046470">
    <property type="term" value="P:phosphatidylcholine metabolic process"/>
    <property type="evidence" value="ECO:0007669"/>
    <property type="project" value="InterPro"/>
</dbReference>
<evidence type="ECO:0000256" key="9">
    <source>
        <dbReference type="PROSITE-ProRule" id="PRU01161"/>
    </source>
</evidence>
<keyword evidence="7 9" id="KW-0443">Lipid metabolism</keyword>
<feature type="active site" description="Nucleophile" evidence="9">
    <location>
        <position position="732"/>
    </location>
</feature>
<evidence type="ECO:0000256" key="2">
    <source>
        <dbReference type="ARBA" id="ARBA00006636"/>
    </source>
</evidence>
<keyword evidence="5 9" id="KW-0442">Lipid degradation</keyword>
<feature type="active site" description="Proton acceptor" evidence="9">
    <location>
        <position position="854"/>
    </location>
</feature>
<dbReference type="PROSITE" id="PS50042">
    <property type="entry name" value="CNMP_BINDING_3"/>
    <property type="match status" value="3"/>
</dbReference>
<evidence type="ECO:0000256" key="1">
    <source>
        <dbReference type="ARBA" id="ARBA00004370"/>
    </source>
</evidence>
<dbReference type="PROSITE" id="PS51635">
    <property type="entry name" value="PNPLA"/>
    <property type="match status" value="1"/>
</dbReference>
<dbReference type="PANTHER" id="PTHR14226:SF29">
    <property type="entry name" value="NEUROPATHY TARGET ESTERASE SWS"/>
    <property type="match status" value="1"/>
</dbReference>
<gene>
    <name evidence="12" type="ORF">M514_10963</name>
</gene>
<dbReference type="GO" id="GO:0004622">
    <property type="term" value="F:phosphatidylcholine lysophospholipase activity"/>
    <property type="evidence" value="ECO:0007669"/>
    <property type="project" value="InterPro"/>
</dbReference>
<evidence type="ECO:0000259" key="11">
    <source>
        <dbReference type="PROSITE" id="PS51635"/>
    </source>
</evidence>
<keyword evidence="4 9" id="KW-0378">Hydrolase</keyword>
<dbReference type="GO" id="GO:0016042">
    <property type="term" value="P:lipid catabolic process"/>
    <property type="evidence" value="ECO:0007669"/>
    <property type="project" value="UniProtKB-UniRule"/>
</dbReference>
<dbReference type="CDD" id="cd00038">
    <property type="entry name" value="CAP_ED"/>
    <property type="match status" value="3"/>
</dbReference>
<feature type="domain" description="PNPLA" evidence="11">
    <location>
        <begin position="699"/>
        <end position="867"/>
    </location>
</feature>
<dbReference type="EMBL" id="KL367607">
    <property type="protein sequence ID" value="KFD61915.1"/>
    <property type="molecule type" value="Genomic_DNA"/>
</dbReference>
<dbReference type="GO" id="GO:0005783">
    <property type="term" value="C:endoplasmic reticulum"/>
    <property type="evidence" value="ECO:0007669"/>
    <property type="project" value="TreeGrafter"/>
</dbReference>
<accession>A0A085MXG9</accession>
<dbReference type="GO" id="GO:0016020">
    <property type="term" value="C:membrane"/>
    <property type="evidence" value="ECO:0007669"/>
    <property type="project" value="UniProtKB-SubCell"/>
</dbReference>
<comment type="similarity">
    <text evidence="2">Belongs to the NTE family.</text>
</comment>
<dbReference type="InterPro" id="IPR014710">
    <property type="entry name" value="RmlC-like_jellyroll"/>
</dbReference>
<dbReference type="InterPro" id="IPR050301">
    <property type="entry name" value="NTE"/>
</dbReference>
<feature type="short sequence motif" description="GXGXXG" evidence="9">
    <location>
        <begin position="703"/>
        <end position="708"/>
    </location>
</feature>
<dbReference type="Gene3D" id="2.60.120.10">
    <property type="entry name" value="Jelly Rolls"/>
    <property type="match status" value="3"/>
</dbReference>
<feature type="short sequence motif" description="GXSXG" evidence="9">
    <location>
        <begin position="730"/>
        <end position="734"/>
    </location>
</feature>
<evidence type="ECO:0000256" key="5">
    <source>
        <dbReference type="ARBA" id="ARBA00022963"/>
    </source>
</evidence>
<keyword evidence="8" id="KW-0472">Membrane</keyword>